<dbReference type="InterPro" id="IPR036056">
    <property type="entry name" value="Fibrinogen-like_C"/>
</dbReference>
<evidence type="ECO:0000313" key="2">
    <source>
        <dbReference type="Proteomes" id="UP000762676"/>
    </source>
</evidence>
<dbReference type="Gene3D" id="3.90.215.10">
    <property type="entry name" value="Gamma Fibrinogen, chain A, domain 1"/>
    <property type="match status" value="1"/>
</dbReference>
<name>A0AAV4JXS6_9GAST</name>
<dbReference type="SUPFAM" id="SSF56496">
    <property type="entry name" value="Fibrinogen C-terminal domain-like"/>
    <property type="match status" value="1"/>
</dbReference>
<comment type="caution">
    <text evidence="1">The sequence shown here is derived from an EMBL/GenBank/DDBJ whole genome shotgun (WGS) entry which is preliminary data.</text>
</comment>
<dbReference type="InterPro" id="IPR014716">
    <property type="entry name" value="Fibrinogen_a/b/g_C_1"/>
</dbReference>
<evidence type="ECO:0008006" key="3">
    <source>
        <dbReference type="Google" id="ProtNLM"/>
    </source>
</evidence>
<sequence length="103" mass="11504">MQVSHVHFSWFSGLVLRGISRLDFKMLALQGLFFFLVIQLTVASCPNDDDVYIAKIKCDKQPRSCRDVKGSGSDKYKLVTMADGLEMLCELASDNGGWTVIQV</sequence>
<dbReference type="Proteomes" id="UP000762676">
    <property type="component" value="Unassembled WGS sequence"/>
</dbReference>
<reference evidence="1 2" key="1">
    <citation type="journal article" date="2021" name="Elife">
        <title>Chloroplast acquisition without the gene transfer in kleptoplastic sea slugs, Plakobranchus ocellatus.</title>
        <authorList>
            <person name="Maeda T."/>
            <person name="Takahashi S."/>
            <person name="Yoshida T."/>
            <person name="Shimamura S."/>
            <person name="Takaki Y."/>
            <person name="Nagai Y."/>
            <person name="Toyoda A."/>
            <person name="Suzuki Y."/>
            <person name="Arimoto A."/>
            <person name="Ishii H."/>
            <person name="Satoh N."/>
            <person name="Nishiyama T."/>
            <person name="Hasebe M."/>
            <person name="Maruyama T."/>
            <person name="Minagawa J."/>
            <person name="Obokata J."/>
            <person name="Shigenobu S."/>
        </authorList>
    </citation>
    <scope>NUCLEOTIDE SEQUENCE [LARGE SCALE GENOMIC DNA]</scope>
</reference>
<keyword evidence="2" id="KW-1185">Reference proteome</keyword>
<protein>
    <recommendedName>
        <fullName evidence="3">Fibrinogen C-terminal domain-containing protein</fullName>
    </recommendedName>
</protein>
<proteinExistence type="predicted"/>
<evidence type="ECO:0000313" key="1">
    <source>
        <dbReference type="EMBL" id="GFS26803.1"/>
    </source>
</evidence>
<organism evidence="1 2">
    <name type="scientific">Elysia marginata</name>
    <dbReference type="NCBI Taxonomy" id="1093978"/>
    <lineage>
        <taxon>Eukaryota</taxon>
        <taxon>Metazoa</taxon>
        <taxon>Spiralia</taxon>
        <taxon>Lophotrochozoa</taxon>
        <taxon>Mollusca</taxon>
        <taxon>Gastropoda</taxon>
        <taxon>Heterobranchia</taxon>
        <taxon>Euthyneura</taxon>
        <taxon>Panpulmonata</taxon>
        <taxon>Sacoglossa</taxon>
        <taxon>Placobranchoidea</taxon>
        <taxon>Plakobranchidae</taxon>
        <taxon>Elysia</taxon>
    </lineage>
</organism>
<gene>
    <name evidence="1" type="ORF">ElyMa_007066000</name>
</gene>
<accession>A0AAV4JXS6</accession>
<dbReference type="EMBL" id="BMAT01014147">
    <property type="protein sequence ID" value="GFS26803.1"/>
    <property type="molecule type" value="Genomic_DNA"/>
</dbReference>
<dbReference type="AlphaFoldDB" id="A0AAV4JXS6"/>